<dbReference type="PANTHER" id="PTHR42878:SF7">
    <property type="entry name" value="SENSOR HISTIDINE KINASE GLRK"/>
    <property type="match status" value="1"/>
</dbReference>
<proteinExistence type="predicted"/>
<keyword evidence="5" id="KW-0808">Transferase</keyword>
<keyword evidence="4" id="KW-0597">Phosphoprotein</keyword>
<dbReference type="GO" id="GO:0030295">
    <property type="term" value="F:protein kinase activator activity"/>
    <property type="evidence" value="ECO:0007669"/>
    <property type="project" value="TreeGrafter"/>
</dbReference>
<dbReference type="InterPro" id="IPR003661">
    <property type="entry name" value="HisK_dim/P_dom"/>
</dbReference>
<evidence type="ECO:0000256" key="10">
    <source>
        <dbReference type="ARBA" id="ARBA00022989"/>
    </source>
</evidence>
<dbReference type="EMBL" id="JACOSL010000022">
    <property type="protein sequence ID" value="MBI1756126.1"/>
    <property type="molecule type" value="Genomic_DNA"/>
</dbReference>
<evidence type="ECO:0000259" key="17">
    <source>
        <dbReference type="PROSITE" id="PS50885"/>
    </source>
</evidence>
<feature type="transmembrane region" description="Helical" evidence="13">
    <location>
        <begin position="184"/>
        <end position="206"/>
    </location>
</feature>
<evidence type="ECO:0000259" key="14">
    <source>
        <dbReference type="PROSITE" id="PS50109"/>
    </source>
</evidence>
<evidence type="ECO:0000256" key="6">
    <source>
        <dbReference type="ARBA" id="ARBA00022692"/>
    </source>
</evidence>
<dbReference type="Pfam" id="PF00512">
    <property type="entry name" value="HisKA"/>
    <property type="match status" value="1"/>
</dbReference>
<dbReference type="CDD" id="cd06225">
    <property type="entry name" value="HAMP"/>
    <property type="match status" value="1"/>
</dbReference>
<organism evidence="18 19">
    <name type="scientific">Fimbriimonas ginsengisoli</name>
    <dbReference type="NCBI Taxonomy" id="1005039"/>
    <lineage>
        <taxon>Bacteria</taxon>
        <taxon>Bacillati</taxon>
        <taxon>Armatimonadota</taxon>
        <taxon>Fimbriimonadia</taxon>
        <taxon>Fimbriimonadales</taxon>
        <taxon>Fimbriimonadaceae</taxon>
        <taxon>Fimbriimonas</taxon>
    </lineage>
</organism>
<dbReference type="FunFam" id="3.30.565.10:FF:000006">
    <property type="entry name" value="Sensor histidine kinase WalK"/>
    <property type="match status" value="1"/>
</dbReference>
<dbReference type="InterPro" id="IPR035965">
    <property type="entry name" value="PAS-like_dom_sf"/>
</dbReference>
<dbReference type="InterPro" id="IPR003660">
    <property type="entry name" value="HAMP_dom"/>
</dbReference>
<dbReference type="InterPro" id="IPR036097">
    <property type="entry name" value="HisK_dim/P_sf"/>
</dbReference>
<keyword evidence="7" id="KW-0547">Nucleotide-binding</keyword>
<evidence type="ECO:0000256" key="2">
    <source>
        <dbReference type="ARBA" id="ARBA00004141"/>
    </source>
</evidence>
<dbReference type="SMART" id="SM00387">
    <property type="entry name" value="HATPase_c"/>
    <property type="match status" value="1"/>
</dbReference>
<keyword evidence="10 13" id="KW-1133">Transmembrane helix</keyword>
<evidence type="ECO:0000259" key="15">
    <source>
        <dbReference type="PROSITE" id="PS50112"/>
    </source>
</evidence>
<dbReference type="Gene3D" id="3.30.450.20">
    <property type="entry name" value="PAS domain"/>
    <property type="match status" value="1"/>
</dbReference>
<dbReference type="InterPro" id="IPR003594">
    <property type="entry name" value="HATPase_dom"/>
</dbReference>
<keyword evidence="12 13" id="KW-0472">Membrane</keyword>
<dbReference type="CDD" id="cd00082">
    <property type="entry name" value="HisKA"/>
    <property type="match status" value="1"/>
</dbReference>
<dbReference type="Pfam" id="PF00672">
    <property type="entry name" value="HAMP"/>
    <property type="match status" value="1"/>
</dbReference>
<dbReference type="GO" id="GO:0007234">
    <property type="term" value="P:osmosensory signaling via phosphorelay pathway"/>
    <property type="evidence" value="ECO:0007669"/>
    <property type="project" value="TreeGrafter"/>
</dbReference>
<evidence type="ECO:0000256" key="12">
    <source>
        <dbReference type="ARBA" id="ARBA00023136"/>
    </source>
</evidence>
<comment type="subcellular location">
    <subcellularLocation>
        <location evidence="2">Membrane</location>
        <topology evidence="2">Multi-pass membrane protein</topology>
    </subcellularLocation>
</comment>
<dbReference type="Gene3D" id="3.30.565.10">
    <property type="entry name" value="Histidine kinase-like ATPase, C-terminal domain"/>
    <property type="match status" value="1"/>
</dbReference>
<dbReference type="SUPFAM" id="SSF47384">
    <property type="entry name" value="Homodimeric domain of signal transducing histidine kinase"/>
    <property type="match status" value="1"/>
</dbReference>
<dbReference type="SMART" id="SM00304">
    <property type="entry name" value="HAMP"/>
    <property type="match status" value="1"/>
</dbReference>
<dbReference type="InterPro" id="IPR004358">
    <property type="entry name" value="Sig_transdc_His_kin-like_C"/>
</dbReference>
<comment type="catalytic activity">
    <reaction evidence="1">
        <text>ATP + protein L-histidine = ADP + protein N-phospho-L-histidine.</text>
        <dbReference type="EC" id="2.7.13.3"/>
    </reaction>
</comment>
<reference evidence="18" key="1">
    <citation type="submission" date="2020-07" db="EMBL/GenBank/DDBJ databases">
        <title>Huge and variable diversity of episymbiotic CPR bacteria and DPANN archaea in groundwater ecosystems.</title>
        <authorList>
            <person name="He C.Y."/>
            <person name="Keren R."/>
            <person name="Whittaker M."/>
            <person name="Farag I.F."/>
            <person name="Doudna J."/>
            <person name="Cate J.H.D."/>
            <person name="Banfield J.F."/>
        </authorList>
    </citation>
    <scope>NUCLEOTIDE SEQUENCE</scope>
    <source>
        <strain evidence="18">NC_groundwater_17_Pr7_B-0.1um_64_12</strain>
    </source>
</reference>
<name>A0A931LUL4_FIMGI</name>
<evidence type="ECO:0000256" key="11">
    <source>
        <dbReference type="ARBA" id="ARBA00023012"/>
    </source>
</evidence>
<dbReference type="NCBIfam" id="TIGR00229">
    <property type="entry name" value="sensory_box"/>
    <property type="match status" value="1"/>
</dbReference>
<dbReference type="InterPro" id="IPR000700">
    <property type="entry name" value="PAS-assoc_C"/>
</dbReference>
<keyword evidence="9" id="KW-0067">ATP-binding</keyword>
<dbReference type="PROSITE" id="PS50112">
    <property type="entry name" value="PAS"/>
    <property type="match status" value="1"/>
</dbReference>
<dbReference type="SMART" id="SM00388">
    <property type="entry name" value="HisKA"/>
    <property type="match status" value="1"/>
</dbReference>
<feature type="domain" description="PAS" evidence="15">
    <location>
        <begin position="264"/>
        <end position="300"/>
    </location>
</feature>
<dbReference type="Proteomes" id="UP000727962">
    <property type="component" value="Unassembled WGS sequence"/>
</dbReference>
<evidence type="ECO:0000256" key="8">
    <source>
        <dbReference type="ARBA" id="ARBA00022777"/>
    </source>
</evidence>
<evidence type="ECO:0000256" key="5">
    <source>
        <dbReference type="ARBA" id="ARBA00022679"/>
    </source>
</evidence>
<dbReference type="PROSITE" id="PS50109">
    <property type="entry name" value="HIS_KIN"/>
    <property type="match status" value="1"/>
</dbReference>
<dbReference type="Gene3D" id="6.10.340.10">
    <property type="match status" value="1"/>
</dbReference>
<dbReference type="InterPro" id="IPR005467">
    <property type="entry name" value="His_kinase_dom"/>
</dbReference>
<dbReference type="Pfam" id="PF02518">
    <property type="entry name" value="HATPase_c"/>
    <property type="match status" value="1"/>
</dbReference>
<dbReference type="InterPro" id="IPR050351">
    <property type="entry name" value="BphY/WalK/GraS-like"/>
</dbReference>
<feature type="domain" description="Histidine kinase" evidence="14">
    <location>
        <begin position="393"/>
        <end position="609"/>
    </location>
</feature>
<evidence type="ECO:0000256" key="9">
    <source>
        <dbReference type="ARBA" id="ARBA00022840"/>
    </source>
</evidence>
<evidence type="ECO:0000256" key="7">
    <source>
        <dbReference type="ARBA" id="ARBA00022741"/>
    </source>
</evidence>
<dbReference type="SUPFAM" id="SSF158472">
    <property type="entry name" value="HAMP domain-like"/>
    <property type="match status" value="1"/>
</dbReference>
<dbReference type="PROSITE" id="PS50885">
    <property type="entry name" value="HAMP"/>
    <property type="match status" value="1"/>
</dbReference>
<dbReference type="Gene3D" id="1.10.287.130">
    <property type="match status" value="1"/>
</dbReference>
<dbReference type="GO" id="GO:0000155">
    <property type="term" value="F:phosphorelay sensor kinase activity"/>
    <property type="evidence" value="ECO:0007669"/>
    <property type="project" value="InterPro"/>
</dbReference>
<dbReference type="GO" id="GO:0016020">
    <property type="term" value="C:membrane"/>
    <property type="evidence" value="ECO:0007669"/>
    <property type="project" value="UniProtKB-SubCell"/>
</dbReference>
<keyword evidence="8" id="KW-0418">Kinase</keyword>
<evidence type="ECO:0000256" key="4">
    <source>
        <dbReference type="ARBA" id="ARBA00022553"/>
    </source>
</evidence>
<dbReference type="InterPro" id="IPR036890">
    <property type="entry name" value="HATPase_C_sf"/>
</dbReference>
<keyword evidence="6 13" id="KW-0812">Transmembrane</keyword>
<evidence type="ECO:0000259" key="16">
    <source>
        <dbReference type="PROSITE" id="PS50113"/>
    </source>
</evidence>
<evidence type="ECO:0000256" key="13">
    <source>
        <dbReference type="SAM" id="Phobius"/>
    </source>
</evidence>
<dbReference type="PRINTS" id="PR00344">
    <property type="entry name" value="BCTRLSENSOR"/>
</dbReference>
<keyword evidence="11" id="KW-0902">Two-component regulatory system</keyword>
<protein>
    <recommendedName>
        <fullName evidence="3">histidine kinase</fullName>
        <ecNumber evidence="3">2.7.13.3</ecNumber>
    </recommendedName>
</protein>
<comment type="caution">
    <text evidence="18">The sequence shown here is derived from an EMBL/GenBank/DDBJ whole genome shotgun (WGS) entry which is preliminary data.</text>
</comment>
<dbReference type="PROSITE" id="PS50113">
    <property type="entry name" value="PAC"/>
    <property type="match status" value="1"/>
</dbReference>
<dbReference type="GO" id="GO:0000156">
    <property type="term" value="F:phosphorelay response regulator activity"/>
    <property type="evidence" value="ECO:0007669"/>
    <property type="project" value="TreeGrafter"/>
</dbReference>
<evidence type="ECO:0000313" key="18">
    <source>
        <dbReference type="EMBL" id="MBI1756126.1"/>
    </source>
</evidence>
<feature type="domain" description="PAC" evidence="16">
    <location>
        <begin position="335"/>
        <end position="389"/>
    </location>
</feature>
<gene>
    <name evidence="18" type="ORF">HYR64_03360</name>
</gene>
<dbReference type="CDD" id="cd00130">
    <property type="entry name" value="PAS"/>
    <property type="match status" value="1"/>
</dbReference>
<dbReference type="SUPFAM" id="SSF55874">
    <property type="entry name" value="ATPase domain of HSP90 chaperone/DNA topoisomerase II/histidine kinase"/>
    <property type="match status" value="1"/>
</dbReference>
<dbReference type="GO" id="GO:0005524">
    <property type="term" value="F:ATP binding"/>
    <property type="evidence" value="ECO:0007669"/>
    <property type="project" value="UniProtKB-KW"/>
</dbReference>
<dbReference type="InterPro" id="IPR000014">
    <property type="entry name" value="PAS"/>
</dbReference>
<evidence type="ECO:0000313" key="19">
    <source>
        <dbReference type="Proteomes" id="UP000727962"/>
    </source>
</evidence>
<dbReference type="AlphaFoldDB" id="A0A931LUL4"/>
<evidence type="ECO:0000256" key="1">
    <source>
        <dbReference type="ARBA" id="ARBA00000085"/>
    </source>
</evidence>
<dbReference type="SUPFAM" id="SSF55785">
    <property type="entry name" value="PYP-like sensor domain (PAS domain)"/>
    <property type="match status" value="1"/>
</dbReference>
<accession>A0A931LUL4</accession>
<evidence type="ECO:0000256" key="3">
    <source>
        <dbReference type="ARBA" id="ARBA00012438"/>
    </source>
</evidence>
<dbReference type="PANTHER" id="PTHR42878">
    <property type="entry name" value="TWO-COMPONENT HISTIDINE KINASE"/>
    <property type="match status" value="1"/>
</dbReference>
<dbReference type="InterPro" id="IPR013656">
    <property type="entry name" value="PAS_4"/>
</dbReference>
<dbReference type="Pfam" id="PF08448">
    <property type="entry name" value="PAS_4"/>
    <property type="match status" value="1"/>
</dbReference>
<sequence>MRNLRLQLLVSHLLLVLLMGLVMSGAIATFFRLGHSIDVVLTNNFQGALTAREMLQAIGSQETGMNLLLGGKVSEARVEISSSWPKFLAAFDRMAKASDPRQQQLVVEIRLASARYQSSVDDLLSLPPESIQAEAERRYVSTLGPALARLKERTQRILEINETEIDRANTNVKAEAQSAASGSLIVTAAALVLALLLATLVVRLALKPLARVAEQAEALGAGHLDRRLDLRRTDEVGQLASAFNTMADRLQEHRKTEERRLRRAERMADMALEFLYDPVVVTDAIGRIVFLNHAAEGLFGPSPAAPRTPIVEHVGDRRIVTAIERAIKEDAVSAGEDEATLIPISVGGTERAYRLRATPMKDQEGAILGCVAVLEDITHLKELDRLKTEFIGVASHELRTPVTSLLLASQLLRERSAGPLTPMQEQIVNAQQEDLERLERLLQELLDITKLEAGSSPPRFALVAPAELVRQAVDTIKANAAEKGVMLKHEIGKALKTVRADPGQIVRVLVNLADNAVRHTPSGGSVTLRAMAKDDHVTFEVEDTGEGIHPDYLSRIFDRFVQVPGTTQGGAGLGLSIAQTILKAHGSEMRVTSELQKGSKFQFTLGSEAPAAGDTST</sequence>
<feature type="domain" description="HAMP" evidence="17">
    <location>
        <begin position="203"/>
        <end position="255"/>
    </location>
</feature>
<dbReference type="EC" id="2.7.13.3" evidence="3"/>